<feature type="non-terminal residue" evidence="1">
    <location>
        <position position="1"/>
    </location>
</feature>
<dbReference type="PANTHER" id="PTHR33481:SF1">
    <property type="entry name" value="ENDONUCLEASE_EXONUCLEASE_PHOSPHATASE DOMAIN-CONTAINING PROTEIN-RELATED"/>
    <property type="match status" value="1"/>
</dbReference>
<feature type="non-terminal residue" evidence="1">
    <location>
        <position position="174"/>
    </location>
</feature>
<accession>A0AA38KDK0</accession>
<evidence type="ECO:0000313" key="2">
    <source>
        <dbReference type="Proteomes" id="UP001163798"/>
    </source>
</evidence>
<dbReference type="AlphaFoldDB" id="A0AA38KDK0"/>
<gene>
    <name evidence="1" type="ORF">GGU10DRAFT_237640</name>
</gene>
<protein>
    <submittedName>
        <fullName evidence="1">Uncharacterized protein</fullName>
    </submittedName>
</protein>
<dbReference type="Proteomes" id="UP001163798">
    <property type="component" value="Unassembled WGS sequence"/>
</dbReference>
<proteinExistence type="predicted"/>
<reference evidence="1" key="1">
    <citation type="submission" date="2022-08" db="EMBL/GenBank/DDBJ databases">
        <authorList>
            <consortium name="DOE Joint Genome Institute"/>
            <person name="Min B."/>
            <person name="Riley R."/>
            <person name="Sierra-Patev S."/>
            <person name="Naranjo-Ortiz M."/>
            <person name="Looney B."/>
            <person name="Konkel Z."/>
            <person name="Slot J.C."/>
            <person name="Sakamoto Y."/>
            <person name="Steenwyk J.L."/>
            <person name="Rokas A."/>
            <person name="Carro J."/>
            <person name="Camarero S."/>
            <person name="Ferreira P."/>
            <person name="Molpeceres G."/>
            <person name="Ruiz-Duenas F.J."/>
            <person name="Serrano A."/>
            <person name="Henrissat B."/>
            <person name="Drula E."/>
            <person name="Hughes K.W."/>
            <person name="Mata J.L."/>
            <person name="Ishikawa N.K."/>
            <person name="Vargas-Isla R."/>
            <person name="Ushijima S."/>
            <person name="Smith C.A."/>
            <person name="Ahrendt S."/>
            <person name="Andreopoulos W."/>
            <person name="He G."/>
            <person name="Labutti K."/>
            <person name="Lipzen A."/>
            <person name="Ng V."/>
            <person name="Sandor L."/>
            <person name="Barry K."/>
            <person name="Martinez A.T."/>
            <person name="Xiao Y."/>
            <person name="Gibbons J.G."/>
            <person name="Terashima K."/>
            <person name="Hibbett D.S."/>
            <person name="Grigoriev I.V."/>
        </authorList>
    </citation>
    <scope>NUCLEOTIDE SEQUENCE</scope>
    <source>
        <strain evidence="1">TFB10291</strain>
    </source>
</reference>
<sequence>TVIPTLQIADNDGTVNCLAKTNEEKAALLAITFFPPAPRNYNLDRNPSRDQLPSPPPIAMQQVIETFQKLKPYKAPGPDAIPNVVLKQCAGMLAPYVTKIYNAIGDLKAYPRIWLESDTVVIRKPARKSYSVPKAYHPIALINTLAKGYTAIVAQEISHLAEKHELLPDTQFGG</sequence>
<evidence type="ECO:0000313" key="1">
    <source>
        <dbReference type="EMBL" id="KAJ3781016.1"/>
    </source>
</evidence>
<comment type="caution">
    <text evidence="1">The sequence shown here is derived from an EMBL/GenBank/DDBJ whole genome shotgun (WGS) entry which is preliminary data.</text>
</comment>
<dbReference type="PANTHER" id="PTHR33481">
    <property type="entry name" value="REVERSE TRANSCRIPTASE"/>
    <property type="match status" value="1"/>
</dbReference>
<organism evidence="1 2">
    <name type="scientific">Lentinula aff. detonsa</name>
    <dbReference type="NCBI Taxonomy" id="2804958"/>
    <lineage>
        <taxon>Eukaryota</taxon>
        <taxon>Fungi</taxon>
        <taxon>Dikarya</taxon>
        <taxon>Basidiomycota</taxon>
        <taxon>Agaricomycotina</taxon>
        <taxon>Agaricomycetes</taxon>
        <taxon>Agaricomycetidae</taxon>
        <taxon>Agaricales</taxon>
        <taxon>Marasmiineae</taxon>
        <taxon>Omphalotaceae</taxon>
        <taxon>Lentinula</taxon>
    </lineage>
</organism>
<name>A0AA38KDK0_9AGAR</name>
<keyword evidence="2" id="KW-1185">Reference proteome</keyword>
<dbReference type="EMBL" id="MU793614">
    <property type="protein sequence ID" value="KAJ3781016.1"/>
    <property type="molecule type" value="Genomic_DNA"/>
</dbReference>